<dbReference type="Pfam" id="PF20680">
    <property type="entry name" value="DUF6817"/>
    <property type="match status" value="1"/>
</dbReference>
<name>A0A8J3K360_9ACTN</name>
<evidence type="ECO:0000313" key="3">
    <source>
        <dbReference type="Proteomes" id="UP000659904"/>
    </source>
</evidence>
<accession>A0A8J3K360</accession>
<dbReference type="InterPro" id="IPR049202">
    <property type="entry name" value="DUF6817"/>
</dbReference>
<keyword evidence="3" id="KW-1185">Reference proteome</keyword>
<gene>
    <name evidence="2" type="ORF">Cci01nite_08560</name>
</gene>
<sequence>MGDEEVKALLRMRGAQTIDHPGGTLYTHLVRVHDRLAAHGLPDSTALAGLAHAAYGTDGFDTALLTLDERDLLRAAAGPDAELIVHRYAATGRKATWQPLAQTRQLHNRFDGTVQTLTAAELRPLVDLSIVNELDLCEQAPDVATRYGDYFRTLFASWADLASPQVTADARATLGG</sequence>
<dbReference type="AlphaFoldDB" id="A0A8J3K360"/>
<reference evidence="2 3" key="1">
    <citation type="submission" date="2021-01" db="EMBL/GenBank/DDBJ databases">
        <title>Whole genome shotgun sequence of Catellatospora citrea NBRC 14495.</title>
        <authorList>
            <person name="Komaki H."/>
            <person name="Tamura T."/>
        </authorList>
    </citation>
    <scope>NUCLEOTIDE SEQUENCE [LARGE SCALE GENOMIC DNA]</scope>
    <source>
        <strain evidence="2 3">NBRC 14495</strain>
    </source>
</reference>
<evidence type="ECO:0000259" key="1">
    <source>
        <dbReference type="Pfam" id="PF20680"/>
    </source>
</evidence>
<proteinExistence type="predicted"/>
<feature type="domain" description="DUF6817" evidence="1">
    <location>
        <begin position="9"/>
        <end position="93"/>
    </location>
</feature>
<comment type="caution">
    <text evidence="2">The sequence shown here is derived from an EMBL/GenBank/DDBJ whole genome shotgun (WGS) entry which is preliminary data.</text>
</comment>
<evidence type="ECO:0000313" key="2">
    <source>
        <dbReference type="EMBL" id="GIF95762.1"/>
    </source>
</evidence>
<protein>
    <recommendedName>
        <fullName evidence="1">DUF6817 domain-containing protein</fullName>
    </recommendedName>
</protein>
<dbReference type="Proteomes" id="UP000659904">
    <property type="component" value="Unassembled WGS sequence"/>
</dbReference>
<dbReference type="EMBL" id="BONH01000002">
    <property type="protein sequence ID" value="GIF95762.1"/>
    <property type="molecule type" value="Genomic_DNA"/>
</dbReference>
<dbReference type="RefSeq" id="WP_120321118.1">
    <property type="nucleotide sequence ID" value="NZ_BONH01000002.1"/>
</dbReference>
<organism evidence="2 3">
    <name type="scientific">Catellatospora citrea</name>
    <dbReference type="NCBI Taxonomy" id="53366"/>
    <lineage>
        <taxon>Bacteria</taxon>
        <taxon>Bacillati</taxon>
        <taxon>Actinomycetota</taxon>
        <taxon>Actinomycetes</taxon>
        <taxon>Micromonosporales</taxon>
        <taxon>Micromonosporaceae</taxon>
        <taxon>Catellatospora</taxon>
    </lineage>
</organism>